<dbReference type="RefSeq" id="WP_404314209.1">
    <property type="nucleotide sequence ID" value="NZ_JAUIYO010000001.1"/>
</dbReference>
<gene>
    <name evidence="2" type="ORF">QYG89_02515</name>
</gene>
<feature type="domain" description="Cupin type-2" evidence="1">
    <location>
        <begin position="32"/>
        <end position="98"/>
    </location>
</feature>
<evidence type="ECO:0000313" key="2">
    <source>
        <dbReference type="EMBL" id="MFK2824571.1"/>
    </source>
</evidence>
<organism evidence="2 3">
    <name type="scientific">Bacillus lumedeiriae</name>
    <dbReference type="NCBI Taxonomy" id="3058829"/>
    <lineage>
        <taxon>Bacteria</taxon>
        <taxon>Bacillati</taxon>
        <taxon>Bacillota</taxon>
        <taxon>Bacilli</taxon>
        <taxon>Bacillales</taxon>
        <taxon>Bacillaceae</taxon>
        <taxon>Bacillus</taxon>
    </lineage>
</organism>
<dbReference type="Proteomes" id="UP001619911">
    <property type="component" value="Unassembled WGS sequence"/>
</dbReference>
<proteinExistence type="predicted"/>
<sequence length="104" mass="11576">MDKQSMMNYVTFSDEKFTRNVVKSGGKSMAFVLNFQPGQALPPHPHPNADVYVVVWEGSGTFTVDSKSFLAEKGDIVHCRGEEVLSFKNDSNVNTTLYVTLARD</sequence>
<accession>A0ABW8I7B5</accession>
<dbReference type="SUPFAM" id="SSF51182">
    <property type="entry name" value="RmlC-like cupins"/>
    <property type="match status" value="1"/>
</dbReference>
<keyword evidence="3" id="KW-1185">Reference proteome</keyword>
<comment type="caution">
    <text evidence="2">The sequence shown here is derived from an EMBL/GenBank/DDBJ whole genome shotgun (WGS) entry which is preliminary data.</text>
</comment>
<dbReference type="InterPro" id="IPR013096">
    <property type="entry name" value="Cupin_2"/>
</dbReference>
<reference evidence="2 3" key="1">
    <citation type="submission" date="2023-07" db="EMBL/GenBank/DDBJ databases">
        <title>Bacillus lucianemedeirus sp. nov, a new species isolated from an immunobiological production facility.</title>
        <authorList>
            <person name="Costa L.V."/>
            <person name="Miranda R.V.S.L."/>
            <person name="Brandao M.L.L."/>
            <person name="Reis C.M.F."/>
            <person name="Frazao A.M."/>
            <person name="Cruz F.V."/>
            <person name="Baio P.V.P."/>
            <person name="Veras J.F.C."/>
            <person name="Ramos J.N."/>
            <person name="Vieira V."/>
        </authorList>
    </citation>
    <scope>NUCLEOTIDE SEQUENCE [LARGE SCALE GENOMIC DNA]</scope>
    <source>
        <strain evidence="2 3">B190/17</strain>
    </source>
</reference>
<dbReference type="Gene3D" id="2.60.120.10">
    <property type="entry name" value="Jelly Rolls"/>
    <property type="match status" value="1"/>
</dbReference>
<dbReference type="Pfam" id="PF07883">
    <property type="entry name" value="Cupin_2"/>
    <property type="match status" value="1"/>
</dbReference>
<evidence type="ECO:0000259" key="1">
    <source>
        <dbReference type="Pfam" id="PF07883"/>
    </source>
</evidence>
<dbReference type="EMBL" id="JAUIYO010000001">
    <property type="protein sequence ID" value="MFK2824571.1"/>
    <property type="molecule type" value="Genomic_DNA"/>
</dbReference>
<dbReference type="InterPro" id="IPR014710">
    <property type="entry name" value="RmlC-like_jellyroll"/>
</dbReference>
<dbReference type="InterPro" id="IPR011051">
    <property type="entry name" value="RmlC_Cupin_sf"/>
</dbReference>
<name>A0ABW8I7B5_9BACI</name>
<protein>
    <submittedName>
        <fullName evidence="2">Cupin domain-containing protein</fullName>
    </submittedName>
</protein>
<evidence type="ECO:0000313" key="3">
    <source>
        <dbReference type="Proteomes" id="UP001619911"/>
    </source>
</evidence>